<reference evidence="1 2" key="1">
    <citation type="submission" date="2020-02" db="EMBL/GenBank/DDBJ databases">
        <authorList>
            <person name="Kim Y.B."/>
            <person name="Roh S.W."/>
        </authorList>
    </citation>
    <scope>NUCLEOTIDE SEQUENCE [LARGE SCALE GENOMIC DNA]</scope>
    <source>
        <strain evidence="1 2">DSM 103574</strain>
    </source>
</reference>
<proteinExistence type="predicted"/>
<protein>
    <submittedName>
        <fullName evidence="1">TIGR04076 family protein</fullName>
    </submittedName>
</protein>
<dbReference type="EMBL" id="CP048649">
    <property type="protein sequence ID" value="QIB69734.1"/>
    <property type="molecule type" value="Genomic_DNA"/>
</dbReference>
<gene>
    <name evidence="1" type="ORF">Ami103574_10555</name>
</gene>
<dbReference type="RefSeq" id="WP_163066974.1">
    <property type="nucleotide sequence ID" value="NZ_CP048649.1"/>
</dbReference>
<sequence length="96" mass="10883">MAKRPKITLRMVDKIGKGGCHYGHKVGDTFDFDQDRGHMCPMMLHTAFPYIDILRYGGTVPGGETADKCKFCCPDADVINVFEIEREAIKEECRQK</sequence>
<organism evidence="1 2">
    <name type="scientific">Aminipila butyrica</name>
    <dbReference type="NCBI Taxonomy" id="433296"/>
    <lineage>
        <taxon>Bacteria</taxon>
        <taxon>Bacillati</taxon>
        <taxon>Bacillota</taxon>
        <taxon>Clostridia</taxon>
        <taxon>Peptostreptococcales</taxon>
        <taxon>Anaerovoracaceae</taxon>
        <taxon>Aminipila</taxon>
    </lineage>
</organism>
<dbReference type="Proteomes" id="UP000466848">
    <property type="component" value="Chromosome"/>
</dbReference>
<evidence type="ECO:0000313" key="2">
    <source>
        <dbReference type="Proteomes" id="UP000466848"/>
    </source>
</evidence>
<dbReference type="NCBIfam" id="TIGR04076">
    <property type="entry name" value="TIGR04076 family protein"/>
    <property type="match status" value="1"/>
</dbReference>
<dbReference type="AlphaFoldDB" id="A0A858BYF1"/>
<keyword evidence="2" id="KW-1185">Reference proteome</keyword>
<accession>A0A858BYF1</accession>
<evidence type="ECO:0000313" key="1">
    <source>
        <dbReference type="EMBL" id="QIB69734.1"/>
    </source>
</evidence>
<dbReference type="InterPro" id="IPR023811">
    <property type="entry name" value="CHP04076"/>
</dbReference>
<dbReference type="KEGG" id="abut:Ami103574_10555"/>
<name>A0A858BYF1_9FIRM</name>